<keyword evidence="4 6" id="KW-0689">Ribosomal protein</keyword>
<dbReference type="InterPro" id="IPR035970">
    <property type="entry name" value="60S_ribosomal_eL19_sf"/>
</dbReference>
<dbReference type="GO" id="GO:0022625">
    <property type="term" value="C:cytosolic large ribosomal subunit"/>
    <property type="evidence" value="ECO:0007669"/>
    <property type="project" value="InterPro"/>
</dbReference>
<proteinExistence type="inferred from homology"/>
<dbReference type="GO" id="GO:0006412">
    <property type="term" value="P:translation"/>
    <property type="evidence" value="ECO:0007669"/>
    <property type="project" value="UniProtKB-UniRule"/>
</dbReference>
<dbReference type="OrthoDB" id="11624at2157"/>
<dbReference type="KEGG" id="mten:GWK48_05695"/>
<dbReference type="NCBIfam" id="NF006343">
    <property type="entry name" value="PRK08570.1"/>
    <property type="match status" value="1"/>
</dbReference>
<dbReference type="AlphaFoldDB" id="A0A6N0NWB8"/>
<keyword evidence="10" id="KW-1185">Reference proteome</keyword>
<dbReference type="InterPro" id="IPR039547">
    <property type="entry name" value="Ribosomal_eL19"/>
</dbReference>
<dbReference type="GO" id="GO:0070180">
    <property type="term" value="F:large ribosomal subunit rRNA binding"/>
    <property type="evidence" value="ECO:0007669"/>
    <property type="project" value="UniProtKB-UniRule"/>
</dbReference>
<dbReference type="Pfam" id="PF01280">
    <property type="entry name" value="Ribosomal_L19e"/>
    <property type="match status" value="1"/>
</dbReference>
<dbReference type="Proteomes" id="UP000509301">
    <property type="component" value="Chromosome"/>
</dbReference>
<evidence type="ECO:0000256" key="2">
    <source>
        <dbReference type="ARBA" id="ARBA00022730"/>
    </source>
</evidence>
<evidence type="ECO:0000256" key="1">
    <source>
        <dbReference type="ARBA" id="ARBA00011082"/>
    </source>
</evidence>
<keyword evidence="5 6" id="KW-0687">Ribonucleoprotein</keyword>
<evidence type="ECO:0000256" key="3">
    <source>
        <dbReference type="ARBA" id="ARBA00022884"/>
    </source>
</evidence>
<dbReference type="InterPro" id="IPR057260">
    <property type="entry name" value="Ribosomal_L19e_C"/>
</dbReference>
<dbReference type="GO" id="GO:0003735">
    <property type="term" value="F:structural constituent of ribosome"/>
    <property type="evidence" value="ECO:0007669"/>
    <property type="project" value="InterPro"/>
</dbReference>
<evidence type="ECO:0000313" key="10">
    <source>
        <dbReference type="Proteomes" id="UP000509301"/>
    </source>
</evidence>
<feature type="compositionally biased region" description="Basic residues" evidence="7">
    <location>
        <begin position="57"/>
        <end position="87"/>
    </location>
</feature>
<keyword evidence="2 6" id="KW-0699">rRNA-binding</keyword>
<name>A0A6N0NWB8_9CREN</name>
<evidence type="ECO:0000256" key="5">
    <source>
        <dbReference type="ARBA" id="ARBA00023274"/>
    </source>
</evidence>
<reference evidence="9 10" key="1">
    <citation type="submission" date="2020-02" db="EMBL/GenBank/DDBJ databases">
        <title>Comparative genome analysis reveals the metabolism and evolution of the thermophilic archaeal genus Metallosphaera.</title>
        <authorList>
            <person name="Jiang C."/>
        </authorList>
    </citation>
    <scope>NUCLEOTIDE SEQUENCE [LARGE SCALE GENOMIC DNA]</scope>
    <source>
        <strain evidence="9 10">Ric-A</strain>
    </source>
</reference>
<dbReference type="GeneID" id="55641423"/>
<comment type="function">
    <text evidence="6">Binds to the 23S rRNA.</text>
</comment>
<dbReference type="SMART" id="SM01416">
    <property type="entry name" value="Ribosomal_L19e"/>
    <property type="match status" value="1"/>
</dbReference>
<dbReference type="EMBL" id="CP049074">
    <property type="protein sequence ID" value="QKQ99938.1"/>
    <property type="molecule type" value="Genomic_DNA"/>
</dbReference>
<dbReference type="FunFam" id="1.10.1200.240:FF:000003">
    <property type="entry name" value="50S ribosomal protein L19e"/>
    <property type="match status" value="1"/>
</dbReference>
<feature type="region of interest" description="Disordered" evidence="7">
    <location>
        <begin position="56"/>
        <end position="91"/>
    </location>
</feature>
<sequence length="151" mass="17645">MADLQLQKRLAADIKGAGLSRVRIPVEYIEEVAESLTREDIKKRIKEGKIVILSKKGNSRGRVKVRRRNRKRKGEGRRMGSKNGRKGARIDRKDEWMNRIRKIRRYLQWLRDNKVIDSSTYREMYVKAKGGTFKNLGDVKSALMQMGKLKE</sequence>
<dbReference type="Gene3D" id="1.10.1650.10">
    <property type="match status" value="1"/>
</dbReference>
<evidence type="ECO:0000256" key="6">
    <source>
        <dbReference type="HAMAP-Rule" id="MF_01475"/>
    </source>
</evidence>
<feature type="domain" description="Large ribosomal subunit protein eL19" evidence="8">
    <location>
        <begin position="3"/>
        <end position="147"/>
    </location>
</feature>
<accession>A0A6N0NWB8</accession>
<evidence type="ECO:0000256" key="7">
    <source>
        <dbReference type="SAM" id="MobiDB-lite"/>
    </source>
</evidence>
<organism evidence="9 10">
    <name type="scientific">Metallosphaera tengchongensis</name>
    <dbReference type="NCBI Taxonomy" id="1532350"/>
    <lineage>
        <taxon>Archaea</taxon>
        <taxon>Thermoproteota</taxon>
        <taxon>Thermoprotei</taxon>
        <taxon>Sulfolobales</taxon>
        <taxon>Sulfolobaceae</taxon>
        <taxon>Metallosphaera</taxon>
    </lineage>
</organism>
<dbReference type="RefSeq" id="WP_174630404.1">
    <property type="nucleotide sequence ID" value="NZ_CP049074.1"/>
</dbReference>
<dbReference type="InterPro" id="IPR057259">
    <property type="entry name" value="Ribosomal_L19e"/>
</dbReference>
<comment type="similarity">
    <text evidence="1 6">Belongs to the eukaryotic ribosomal protein eL19 family.</text>
</comment>
<dbReference type="InterPro" id="IPR015972">
    <property type="entry name" value="Ribosomal_eL19_dom1"/>
</dbReference>
<dbReference type="InterPro" id="IPR000196">
    <property type="entry name" value="Ribosomal_eL19_dom"/>
</dbReference>
<comment type="subunit">
    <text evidence="6">Part of the 50S ribosomal subunit.</text>
</comment>
<protein>
    <recommendedName>
        <fullName evidence="6">Large ribosomal subunit protein eL19</fullName>
    </recommendedName>
</protein>
<keyword evidence="3 6" id="KW-0694">RNA-binding</keyword>
<dbReference type="HAMAP" id="MF_01475">
    <property type="entry name" value="Ribosomal_eL19"/>
    <property type="match status" value="1"/>
</dbReference>
<evidence type="ECO:0000313" key="9">
    <source>
        <dbReference type="EMBL" id="QKQ99938.1"/>
    </source>
</evidence>
<dbReference type="PANTHER" id="PTHR10722">
    <property type="entry name" value="60S RIBOSOMAL PROTEIN L19"/>
    <property type="match status" value="1"/>
</dbReference>
<gene>
    <name evidence="6" type="primary">rpl19e</name>
    <name evidence="9" type="ORF">GWK48_05695</name>
</gene>
<dbReference type="Gene3D" id="1.10.1200.240">
    <property type="match status" value="1"/>
</dbReference>
<evidence type="ECO:0000256" key="4">
    <source>
        <dbReference type="ARBA" id="ARBA00022980"/>
    </source>
</evidence>
<evidence type="ECO:0000259" key="8">
    <source>
        <dbReference type="SMART" id="SM01416"/>
    </source>
</evidence>
<dbReference type="Pfam" id="PF25476">
    <property type="entry name" value="Ribosomal_L19e_C"/>
    <property type="match status" value="1"/>
</dbReference>
<dbReference type="SUPFAM" id="SSF48140">
    <property type="entry name" value="Ribosomal protein L19 (L19e)"/>
    <property type="match status" value="1"/>
</dbReference>